<gene>
    <name evidence="2" type="ORF">C1SCF055_LOCUS33204</name>
</gene>
<dbReference type="OrthoDB" id="439642at2759"/>
<dbReference type="Proteomes" id="UP001152797">
    <property type="component" value="Unassembled WGS sequence"/>
</dbReference>
<keyword evidence="4" id="KW-1185">Reference proteome</keyword>
<feature type="compositionally biased region" description="Basic residues" evidence="1">
    <location>
        <begin position="928"/>
        <end position="951"/>
    </location>
</feature>
<dbReference type="EMBL" id="CAMXCT020004101">
    <property type="protein sequence ID" value="CAL1161041.1"/>
    <property type="molecule type" value="Genomic_DNA"/>
</dbReference>
<name>A0A9P1DDH8_9DINO</name>
<reference evidence="3" key="2">
    <citation type="submission" date="2024-04" db="EMBL/GenBank/DDBJ databases">
        <authorList>
            <person name="Chen Y."/>
            <person name="Shah S."/>
            <person name="Dougan E. K."/>
            <person name="Thang M."/>
            <person name="Chan C."/>
        </authorList>
    </citation>
    <scope>NUCLEOTIDE SEQUENCE [LARGE SCALE GENOMIC DNA]</scope>
</reference>
<feature type="compositionally biased region" description="Basic and acidic residues" evidence="1">
    <location>
        <begin position="1009"/>
        <end position="1022"/>
    </location>
</feature>
<sequence length="1022" mass="114312">MRSRYTAKSWIKDKVCRASLVRMALSQDVQDAITECLKHAEDGGQLVQASSRLMETLAKNGLSRVVRLKPDEIGVHSQNRDGFGLCPKDAHTLLSMIASVGFDGSQTHPVCTELQPGDTMVDFNRKLVESSGGLLPAINETMMRYASLSCSHTNAALQCALHEVASEEELVSLNGRISMSKIQSVDKALFDACHAGLEWTVIHRDVMSFSPQIAQLVQSACNVSSHIAKGESEWQILARMRSLMRTQPHAEWNQVKKQVLQTKPQCHEATPYMFTFLKNFSHEGLMEGIDTRIKGHTSTNKSLGKDFFVQLSAQSKDWKQQFLHLRHAVLSLAYTAEKSLNALDVKKLLGKELGQRSTKAQDLMVKFRALLDKEKLGDSSSAIQDLFHQFQDHLILECLDKMKDETPESLACSLVDEIEKHLKKRITAEFDGQNTANSKLQAVVSASSSGHSVQLEYDEAGNLKNPCQLVNQMGFQVGANVIRGDCRATITSMQGSLVQLSVDEGDFCTSYEIKIESFLKGEWRVTKQKADIQKYSWDNFHQFRPCSSDTINFMCVKGEVSRRMIELEMQHEASYKGLVLQTKPYKSVFTAKQYAKGKLILVPSTSRIERKACPGSVALGSIRDIGLYLWPCYGPPKRDGDLDGSFLCPFWMVKRTNKESEANVEVRQLIAEDQENNSVRIPLMYNISALDASTELKLFVPKPQKEDPEALVPVPQPKRQRTKGQHWLACFLNSMAEAAPSEAAPAAAPPSDAELDTGPGFKLESHWAIVHKMDTWYPDVVTRSGDNFIKLSKFDRHFVKFCLQKPMDLSKGVGRSANSTLFDKLLELRKRASEESARQQMEMPESGGDTASAVPKRKAKRVRVEDGCLVDPRVTIQLPDLETKTEYFMSRPAKALWGVTSKELWLELNEPNLHYMKALVQHGAGHQQPRKKKEKKGSPKKSPRKRLKRIGHIGGSSPAKMTAAKSKAKSKPDDQINDADTFPDTIPYGNEANEVNSTDLDESQLEAVPPDRQRFDDEHSEG</sequence>
<accession>A0A9P1DDH8</accession>
<evidence type="ECO:0000313" key="3">
    <source>
        <dbReference type="EMBL" id="CAL1161041.1"/>
    </source>
</evidence>
<evidence type="ECO:0000313" key="2">
    <source>
        <dbReference type="EMBL" id="CAI4007666.1"/>
    </source>
</evidence>
<organism evidence="2">
    <name type="scientific">Cladocopium goreaui</name>
    <dbReference type="NCBI Taxonomy" id="2562237"/>
    <lineage>
        <taxon>Eukaryota</taxon>
        <taxon>Sar</taxon>
        <taxon>Alveolata</taxon>
        <taxon>Dinophyceae</taxon>
        <taxon>Suessiales</taxon>
        <taxon>Symbiodiniaceae</taxon>
        <taxon>Cladocopium</taxon>
    </lineage>
</organism>
<dbReference type="EMBL" id="CAMXCT030004101">
    <property type="protein sequence ID" value="CAL4794978.1"/>
    <property type="molecule type" value="Genomic_DNA"/>
</dbReference>
<evidence type="ECO:0000256" key="1">
    <source>
        <dbReference type="SAM" id="MobiDB-lite"/>
    </source>
</evidence>
<comment type="caution">
    <text evidence="2">The sequence shown here is derived from an EMBL/GenBank/DDBJ whole genome shotgun (WGS) entry which is preliminary data.</text>
</comment>
<evidence type="ECO:0000313" key="4">
    <source>
        <dbReference type="Proteomes" id="UP001152797"/>
    </source>
</evidence>
<feature type="region of interest" description="Disordered" evidence="1">
    <location>
        <begin position="833"/>
        <end position="859"/>
    </location>
</feature>
<feature type="region of interest" description="Disordered" evidence="1">
    <location>
        <begin position="922"/>
        <end position="1022"/>
    </location>
</feature>
<reference evidence="2" key="1">
    <citation type="submission" date="2022-10" db="EMBL/GenBank/DDBJ databases">
        <authorList>
            <person name="Chen Y."/>
            <person name="Dougan E. K."/>
            <person name="Chan C."/>
            <person name="Rhodes N."/>
            <person name="Thang M."/>
        </authorList>
    </citation>
    <scope>NUCLEOTIDE SEQUENCE</scope>
</reference>
<dbReference type="EMBL" id="CAMXCT010004101">
    <property type="protein sequence ID" value="CAI4007666.1"/>
    <property type="molecule type" value="Genomic_DNA"/>
</dbReference>
<dbReference type="AlphaFoldDB" id="A0A9P1DDH8"/>
<protein>
    <submittedName>
        <fullName evidence="2">Uncharacterized protein</fullName>
    </submittedName>
</protein>
<feature type="compositionally biased region" description="Low complexity" evidence="1">
    <location>
        <begin position="956"/>
        <end position="965"/>
    </location>
</feature>
<proteinExistence type="predicted"/>